<reference evidence="4" key="1">
    <citation type="submission" date="2012-12" db="EMBL/GenBank/DDBJ databases">
        <authorList>
            <person name="Hellsten U."/>
            <person name="Grimwood J."/>
            <person name="Chapman J.A."/>
            <person name="Shapiro H."/>
            <person name="Aerts A."/>
            <person name="Otillar R.P."/>
            <person name="Terry A.Y."/>
            <person name="Boore J.L."/>
            <person name="Simakov O."/>
            <person name="Marletaz F."/>
            <person name="Cho S.-J."/>
            <person name="Edsinger-Gonzales E."/>
            <person name="Havlak P."/>
            <person name="Kuo D.-H."/>
            <person name="Larsson T."/>
            <person name="Lv J."/>
            <person name="Arendt D."/>
            <person name="Savage R."/>
            <person name="Osoegawa K."/>
            <person name="de Jong P."/>
            <person name="Lindberg D.R."/>
            <person name="Seaver E.C."/>
            <person name="Weisblat D.A."/>
            <person name="Putnam N.H."/>
            <person name="Grigoriev I.V."/>
            <person name="Rokhsar D.S."/>
        </authorList>
    </citation>
    <scope>NUCLEOTIDE SEQUENCE</scope>
    <source>
        <strain evidence="4">I ESC-2004</strain>
    </source>
</reference>
<keyword evidence="4" id="KW-1185">Reference proteome</keyword>
<accession>R7TML3</accession>
<feature type="chain" id="PRO_5008787168" evidence="1">
    <location>
        <begin position="24"/>
        <end position="172"/>
    </location>
</feature>
<gene>
    <name evidence="2" type="ORF">CAPTEDRAFT_198976</name>
</gene>
<reference evidence="3" key="3">
    <citation type="submission" date="2015-06" db="UniProtKB">
        <authorList>
            <consortium name="EnsemblMetazoa"/>
        </authorList>
    </citation>
    <scope>IDENTIFICATION</scope>
</reference>
<dbReference type="EMBL" id="AMQN01013367">
    <property type="status" value="NOT_ANNOTATED_CDS"/>
    <property type="molecule type" value="Genomic_DNA"/>
</dbReference>
<keyword evidence="1" id="KW-0732">Signal</keyword>
<organism evidence="2">
    <name type="scientific">Capitella teleta</name>
    <name type="common">Polychaete worm</name>
    <dbReference type="NCBI Taxonomy" id="283909"/>
    <lineage>
        <taxon>Eukaryota</taxon>
        <taxon>Metazoa</taxon>
        <taxon>Spiralia</taxon>
        <taxon>Lophotrochozoa</taxon>
        <taxon>Annelida</taxon>
        <taxon>Polychaeta</taxon>
        <taxon>Sedentaria</taxon>
        <taxon>Scolecida</taxon>
        <taxon>Capitellidae</taxon>
        <taxon>Capitella</taxon>
    </lineage>
</organism>
<dbReference type="AlphaFoldDB" id="R7TML3"/>
<dbReference type="EnsemblMetazoa" id="CapteT198976">
    <property type="protein sequence ID" value="CapteP198976"/>
    <property type="gene ID" value="CapteG198976"/>
</dbReference>
<dbReference type="Proteomes" id="UP000014760">
    <property type="component" value="Unassembled WGS sequence"/>
</dbReference>
<evidence type="ECO:0000313" key="2">
    <source>
        <dbReference type="EMBL" id="ELT92305.1"/>
    </source>
</evidence>
<evidence type="ECO:0000256" key="1">
    <source>
        <dbReference type="SAM" id="SignalP"/>
    </source>
</evidence>
<evidence type="ECO:0000313" key="3">
    <source>
        <dbReference type="EnsemblMetazoa" id="CapteP198976"/>
    </source>
</evidence>
<protein>
    <submittedName>
        <fullName evidence="2 3">Uncharacterized protein</fullName>
    </submittedName>
</protein>
<sequence length="172" mass="18701">MARLSAAILAMFGCFLLRDMTEARTTVDPYWGTMPSDLAALLGRTGTVLPTRSGTGVPCGGPGDLSGLRCNPTTRKYEEMPQDLEQLLFRGHITVRPVGVTRSPGVSCGHNLPSDISILVCANPSRETGVLGYASPLKKRFYRRCKNRARGQNAWNGVMQNVCITAMKALDR</sequence>
<name>R7TML3_CAPTE</name>
<reference evidence="2 4" key="2">
    <citation type="journal article" date="2013" name="Nature">
        <title>Insights into bilaterian evolution from three spiralian genomes.</title>
        <authorList>
            <person name="Simakov O."/>
            <person name="Marletaz F."/>
            <person name="Cho S.J."/>
            <person name="Edsinger-Gonzales E."/>
            <person name="Havlak P."/>
            <person name="Hellsten U."/>
            <person name="Kuo D.H."/>
            <person name="Larsson T."/>
            <person name="Lv J."/>
            <person name="Arendt D."/>
            <person name="Savage R."/>
            <person name="Osoegawa K."/>
            <person name="de Jong P."/>
            <person name="Grimwood J."/>
            <person name="Chapman J.A."/>
            <person name="Shapiro H."/>
            <person name="Aerts A."/>
            <person name="Otillar R.P."/>
            <person name="Terry A.Y."/>
            <person name="Boore J.L."/>
            <person name="Grigoriev I.V."/>
            <person name="Lindberg D.R."/>
            <person name="Seaver E.C."/>
            <person name="Weisblat D.A."/>
            <person name="Putnam N.H."/>
            <person name="Rokhsar D.S."/>
        </authorList>
    </citation>
    <scope>NUCLEOTIDE SEQUENCE</scope>
    <source>
        <strain evidence="2 4">I ESC-2004</strain>
    </source>
</reference>
<proteinExistence type="predicted"/>
<evidence type="ECO:0000313" key="4">
    <source>
        <dbReference type="Proteomes" id="UP000014760"/>
    </source>
</evidence>
<feature type="signal peptide" evidence="1">
    <location>
        <begin position="1"/>
        <end position="23"/>
    </location>
</feature>
<dbReference type="HOGENOM" id="CLU_1556747_0_0_1"/>
<dbReference type="EMBL" id="KB310169">
    <property type="protein sequence ID" value="ELT92305.1"/>
    <property type="molecule type" value="Genomic_DNA"/>
</dbReference>